<dbReference type="Proteomes" id="UP001295423">
    <property type="component" value="Unassembled WGS sequence"/>
</dbReference>
<name>A0AAD2FBM7_9STRA</name>
<dbReference type="InterPro" id="IPR013103">
    <property type="entry name" value="RVT_2"/>
</dbReference>
<comment type="caution">
    <text evidence="2">The sequence shown here is derived from an EMBL/GenBank/DDBJ whole genome shotgun (WGS) entry which is preliminary data.</text>
</comment>
<dbReference type="AlphaFoldDB" id="A0AAD2FBM7"/>
<feature type="domain" description="Reverse transcriptase Ty1/copia-type" evidence="1">
    <location>
        <begin position="227"/>
        <end position="355"/>
    </location>
</feature>
<evidence type="ECO:0000259" key="1">
    <source>
        <dbReference type="Pfam" id="PF07727"/>
    </source>
</evidence>
<evidence type="ECO:0000313" key="3">
    <source>
        <dbReference type="Proteomes" id="UP001295423"/>
    </source>
</evidence>
<dbReference type="Pfam" id="PF07727">
    <property type="entry name" value="RVT_2"/>
    <property type="match status" value="1"/>
</dbReference>
<reference evidence="2" key="1">
    <citation type="submission" date="2023-08" db="EMBL/GenBank/DDBJ databases">
        <authorList>
            <person name="Audoor S."/>
            <person name="Bilcke G."/>
        </authorList>
    </citation>
    <scope>NUCLEOTIDE SEQUENCE</scope>
</reference>
<organism evidence="2 3">
    <name type="scientific">Cylindrotheca closterium</name>
    <dbReference type="NCBI Taxonomy" id="2856"/>
    <lineage>
        <taxon>Eukaryota</taxon>
        <taxon>Sar</taxon>
        <taxon>Stramenopiles</taxon>
        <taxon>Ochrophyta</taxon>
        <taxon>Bacillariophyta</taxon>
        <taxon>Bacillariophyceae</taxon>
        <taxon>Bacillariophycidae</taxon>
        <taxon>Bacillariales</taxon>
        <taxon>Bacillariaceae</taxon>
        <taxon>Cylindrotheca</taxon>
    </lineage>
</organism>
<gene>
    <name evidence="2" type="ORF">CYCCA115_LOCUS1263</name>
</gene>
<protein>
    <recommendedName>
        <fullName evidence="1">Reverse transcriptase Ty1/copia-type domain-containing protein</fullName>
    </recommendedName>
</protein>
<proteinExistence type="predicted"/>
<dbReference type="EMBL" id="CAKOGP040000011">
    <property type="protein sequence ID" value="CAJ1927017.1"/>
    <property type="molecule type" value="Genomic_DNA"/>
</dbReference>
<accession>A0AAD2FBM7</accession>
<sequence length="418" mass="47083">MIGVGLCPRHTPVKRISNCVVGLDPVLTLADLCVLHVPLLSPEKSGIDPSGAYKADEKYIRPLHTNANTPHFERYEDDEMLQHEEPFEEAQSEEDDQVEFDKYVDVKIRKNENGIDKFGVVRGRKRRADGLMVGSYHEKPVLDTSIYEVEWHDGETESYRANKVIEAMMMNVDDDGNSILHAKEFIDPRTDGTQVHADDGFVMVKNMKVPQRTTKGWDLCAQIHGDASVVTRESICIGFLLALLNGLDILSADIAGAYLNAPCAEKIYTVLGPKFGDLEGRTAVVEKALYGFKSSGFSWRSTLSKTLRQEMEFKQCRGDMDACRKPALKSNGKKYYEYISFYTDDLMAVSENPRALLERLGTHYMLKPNSLQHSLVQQFQNVLLILVILENAGQLVQLTICLKRYVSLSLESHIKNTT</sequence>
<keyword evidence="3" id="KW-1185">Reference proteome</keyword>
<evidence type="ECO:0000313" key="2">
    <source>
        <dbReference type="EMBL" id="CAJ1927017.1"/>
    </source>
</evidence>